<feature type="chain" id="PRO_5042286012" evidence="1">
    <location>
        <begin position="18"/>
        <end position="95"/>
    </location>
</feature>
<protein>
    <submittedName>
        <fullName evidence="2">Uncharacterized protein</fullName>
    </submittedName>
</protein>
<proteinExistence type="predicted"/>
<accession>A0AAD4LZ62</accession>
<gene>
    <name evidence="2" type="ORF">B0F90DRAFT_1045037</name>
</gene>
<feature type="signal peptide" evidence="1">
    <location>
        <begin position="1"/>
        <end position="17"/>
    </location>
</feature>
<evidence type="ECO:0000313" key="2">
    <source>
        <dbReference type="EMBL" id="KAI0296334.1"/>
    </source>
</evidence>
<keyword evidence="3" id="KW-1185">Reference proteome</keyword>
<sequence>MLTSLFAVLLGTSIALAYPGSVSNPLTHRSADSGRVCGTVIHKERRHRHGESICRKIGSDHSSEGYRDTETLRYTSMSFPGWDTWRWISRLFHYY</sequence>
<keyword evidence="1" id="KW-0732">Signal</keyword>
<name>A0AAD4LZ62_9AGAM</name>
<evidence type="ECO:0000313" key="3">
    <source>
        <dbReference type="Proteomes" id="UP001203297"/>
    </source>
</evidence>
<dbReference type="AlphaFoldDB" id="A0AAD4LZ62"/>
<dbReference type="Proteomes" id="UP001203297">
    <property type="component" value="Unassembled WGS sequence"/>
</dbReference>
<reference evidence="2" key="1">
    <citation type="journal article" date="2022" name="New Phytol.">
        <title>Evolutionary transition to the ectomycorrhizal habit in the genomes of a hyperdiverse lineage of mushroom-forming fungi.</title>
        <authorList>
            <person name="Looney B."/>
            <person name="Miyauchi S."/>
            <person name="Morin E."/>
            <person name="Drula E."/>
            <person name="Courty P.E."/>
            <person name="Kohler A."/>
            <person name="Kuo A."/>
            <person name="LaButti K."/>
            <person name="Pangilinan J."/>
            <person name="Lipzen A."/>
            <person name="Riley R."/>
            <person name="Andreopoulos W."/>
            <person name="He G."/>
            <person name="Johnson J."/>
            <person name="Nolan M."/>
            <person name="Tritt A."/>
            <person name="Barry K.W."/>
            <person name="Grigoriev I.V."/>
            <person name="Nagy L.G."/>
            <person name="Hibbett D."/>
            <person name="Henrissat B."/>
            <person name="Matheny P.B."/>
            <person name="Labbe J."/>
            <person name="Martin F.M."/>
        </authorList>
    </citation>
    <scope>NUCLEOTIDE SEQUENCE</scope>
    <source>
        <strain evidence="2">BPL690</strain>
    </source>
</reference>
<organism evidence="2 3">
    <name type="scientific">Multifurca ochricompacta</name>
    <dbReference type="NCBI Taxonomy" id="376703"/>
    <lineage>
        <taxon>Eukaryota</taxon>
        <taxon>Fungi</taxon>
        <taxon>Dikarya</taxon>
        <taxon>Basidiomycota</taxon>
        <taxon>Agaricomycotina</taxon>
        <taxon>Agaricomycetes</taxon>
        <taxon>Russulales</taxon>
        <taxon>Russulaceae</taxon>
        <taxon>Multifurca</taxon>
    </lineage>
</organism>
<comment type="caution">
    <text evidence="2">The sequence shown here is derived from an EMBL/GenBank/DDBJ whole genome shotgun (WGS) entry which is preliminary data.</text>
</comment>
<dbReference type="EMBL" id="WTXG01000049">
    <property type="protein sequence ID" value="KAI0296334.1"/>
    <property type="molecule type" value="Genomic_DNA"/>
</dbReference>
<evidence type="ECO:0000256" key="1">
    <source>
        <dbReference type="SAM" id="SignalP"/>
    </source>
</evidence>